<keyword evidence="1" id="KW-1133">Transmembrane helix</keyword>
<gene>
    <name evidence="2" type="ORF">METZ01_LOCUS441013</name>
</gene>
<name>A0A382YYY5_9ZZZZ</name>
<dbReference type="PANTHER" id="PTHR35813:SF1">
    <property type="entry name" value="INNER MEMBRANE PROTEIN YBAN"/>
    <property type="match status" value="1"/>
</dbReference>
<proteinExistence type="predicted"/>
<dbReference type="InterPro" id="IPR007401">
    <property type="entry name" value="DUF454"/>
</dbReference>
<organism evidence="2">
    <name type="scientific">marine metagenome</name>
    <dbReference type="NCBI Taxonomy" id="408172"/>
    <lineage>
        <taxon>unclassified sequences</taxon>
        <taxon>metagenomes</taxon>
        <taxon>ecological metagenomes</taxon>
    </lineage>
</organism>
<dbReference type="AlphaFoldDB" id="A0A382YYY5"/>
<evidence type="ECO:0000313" key="2">
    <source>
        <dbReference type="EMBL" id="SVD88159.1"/>
    </source>
</evidence>
<keyword evidence="1" id="KW-0812">Transmembrane</keyword>
<reference evidence="2" key="1">
    <citation type="submission" date="2018-05" db="EMBL/GenBank/DDBJ databases">
        <authorList>
            <person name="Lanie J.A."/>
            <person name="Ng W.-L."/>
            <person name="Kazmierczak K.M."/>
            <person name="Andrzejewski T.M."/>
            <person name="Davidsen T.M."/>
            <person name="Wayne K.J."/>
            <person name="Tettelin H."/>
            <person name="Glass J.I."/>
            <person name="Rusch D."/>
            <person name="Podicherti R."/>
            <person name="Tsui H.-C.T."/>
            <person name="Winkler M.E."/>
        </authorList>
    </citation>
    <scope>NUCLEOTIDE SEQUENCE</scope>
</reference>
<dbReference type="PANTHER" id="PTHR35813">
    <property type="entry name" value="INNER MEMBRANE PROTEIN YBAN"/>
    <property type="match status" value="1"/>
</dbReference>
<accession>A0A382YYY5</accession>
<feature type="transmembrane region" description="Helical" evidence="1">
    <location>
        <begin position="154"/>
        <end position="176"/>
    </location>
</feature>
<dbReference type="GO" id="GO:0005886">
    <property type="term" value="C:plasma membrane"/>
    <property type="evidence" value="ECO:0007669"/>
    <property type="project" value="TreeGrafter"/>
</dbReference>
<evidence type="ECO:0000256" key="1">
    <source>
        <dbReference type="SAM" id="Phobius"/>
    </source>
</evidence>
<evidence type="ECO:0008006" key="3">
    <source>
        <dbReference type="Google" id="ProtNLM"/>
    </source>
</evidence>
<feature type="non-terminal residue" evidence="2">
    <location>
        <position position="181"/>
    </location>
</feature>
<sequence>MPFFPTLYASYPIPTIHIGGYFVSPEEFQDTGQWYRLFRLISGDSLTKFRLGFMNAEEPERTPPMVSDVAPRKAFTARRAVKAILIVFGCTNVVIGAVGIVIPGLPTTIFLIIALWAFSQSSDRFHKWLYNHRLFGPTLQNWTTHGIIPRKAKALAAISMSVSWCAVVYYSGYWIWPLVVG</sequence>
<dbReference type="Pfam" id="PF04304">
    <property type="entry name" value="DUF454"/>
    <property type="match status" value="1"/>
</dbReference>
<protein>
    <recommendedName>
        <fullName evidence="3">DUF454 domain-containing protein</fullName>
    </recommendedName>
</protein>
<feature type="transmembrane region" description="Helical" evidence="1">
    <location>
        <begin position="85"/>
        <end position="118"/>
    </location>
</feature>
<keyword evidence="1" id="KW-0472">Membrane</keyword>
<dbReference type="EMBL" id="UINC01179468">
    <property type="protein sequence ID" value="SVD88159.1"/>
    <property type="molecule type" value="Genomic_DNA"/>
</dbReference>